<name>A0A914HD88_GLORO</name>
<dbReference type="Proteomes" id="UP000887572">
    <property type="component" value="Unplaced"/>
</dbReference>
<keyword evidence="3" id="KW-1185">Reference proteome</keyword>
<evidence type="ECO:0000313" key="4">
    <source>
        <dbReference type="WBParaSite" id="Gr19_v10_g16283.t1"/>
    </source>
</evidence>
<feature type="chain" id="PRO_5037020512" evidence="2">
    <location>
        <begin position="18"/>
        <end position="377"/>
    </location>
</feature>
<proteinExistence type="predicted"/>
<accession>A0A914HD88</accession>
<organism evidence="3 4">
    <name type="scientific">Globodera rostochiensis</name>
    <name type="common">Golden nematode worm</name>
    <name type="synonym">Heterodera rostochiensis</name>
    <dbReference type="NCBI Taxonomy" id="31243"/>
    <lineage>
        <taxon>Eukaryota</taxon>
        <taxon>Metazoa</taxon>
        <taxon>Ecdysozoa</taxon>
        <taxon>Nematoda</taxon>
        <taxon>Chromadorea</taxon>
        <taxon>Rhabditida</taxon>
        <taxon>Tylenchina</taxon>
        <taxon>Tylenchomorpha</taxon>
        <taxon>Tylenchoidea</taxon>
        <taxon>Heteroderidae</taxon>
        <taxon>Heteroderinae</taxon>
        <taxon>Globodera</taxon>
    </lineage>
</organism>
<keyword evidence="2" id="KW-0732">Signal</keyword>
<evidence type="ECO:0000256" key="2">
    <source>
        <dbReference type="SAM" id="SignalP"/>
    </source>
</evidence>
<feature type="compositionally biased region" description="Polar residues" evidence="1">
    <location>
        <begin position="288"/>
        <end position="312"/>
    </location>
</feature>
<feature type="signal peptide" evidence="2">
    <location>
        <begin position="1"/>
        <end position="17"/>
    </location>
</feature>
<feature type="compositionally biased region" description="Basic and acidic residues" evidence="1">
    <location>
        <begin position="265"/>
        <end position="276"/>
    </location>
</feature>
<feature type="compositionally biased region" description="Basic and acidic residues" evidence="1">
    <location>
        <begin position="334"/>
        <end position="346"/>
    </location>
</feature>
<sequence>MLPRFFVLLGFTIFVVSEKNAVNVLRDKSGTIEVEEKDEKKKGDVLNDNGIRVEKKPWYEQAWDRLKGLFDRDCSRKKRLIDGEHSINEQQLIMNAKIAFLKSGDTVVDSPKGPMRNAETDNLEETIEMANTNRNHRKKKRFNSIDQLYMAHGWMPADGGRDPSEFGRDGDAFGELIGQSESRAADNEDERTFPLEGKQMRGWSEDEAYWDRPLYGTDQLQQQNPHKVATKNLSQLSEMGIGIADEDDQSIVAFIEGGSATQAEKTAKLNSDDRSASEPSRPPRPFHSSESTRWQNATQLHPSTPPSNNVNKAHQHDALSQGELVSSRSMFNDRQQEVESEQKWDNGRILAVQNQVQPLVSKAANPEAPKWSQRKSE</sequence>
<dbReference type="WBParaSite" id="Gr19_v10_g16283.t1">
    <property type="protein sequence ID" value="Gr19_v10_g16283.t1"/>
    <property type="gene ID" value="Gr19_v10_g16283"/>
</dbReference>
<dbReference type="AlphaFoldDB" id="A0A914HD88"/>
<evidence type="ECO:0000256" key="1">
    <source>
        <dbReference type="SAM" id="MobiDB-lite"/>
    </source>
</evidence>
<protein>
    <submittedName>
        <fullName evidence="4">Uncharacterized protein</fullName>
    </submittedName>
</protein>
<reference evidence="4" key="1">
    <citation type="submission" date="2022-11" db="UniProtKB">
        <authorList>
            <consortium name="WormBaseParasite"/>
        </authorList>
    </citation>
    <scope>IDENTIFICATION</scope>
</reference>
<feature type="region of interest" description="Disordered" evidence="1">
    <location>
        <begin position="262"/>
        <end position="377"/>
    </location>
</feature>
<evidence type="ECO:0000313" key="3">
    <source>
        <dbReference type="Proteomes" id="UP000887572"/>
    </source>
</evidence>
<feature type="compositionally biased region" description="Polar residues" evidence="1">
    <location>
        <begin position="323"/>
        <end position="333"/>
    </location>
</feature>